<accession>A0A6A7ANI8</accession>
<evidence type="ECO:0000313" key="1">
    <source>
        <dbReference type="EMBL" id="KAF2833935.1"/>
    </source>
</evidence>
<dbReference type="EMBL" id="MU006216">
    <property type="protein sequence ID" value="KAF2833935.1"/>
    <property type="molecule type" value="Genomic_DNA"/>
</dbReference>
<protein>
    <submittedName>
        <fullName evidence="1">Uncharacterized protein</fullName>
    </submittedName>
</protein>
<name>A0A6A7ANI8_9PLEO</name>
<organism evidence="1 2">
    <name type="scientific">Ophiobolus disseminans</name>
    <dbReference type="NCBI Taxonomy" id="1469910"/>
    <lineage>
        <taxon>Eukaryota</taxon>
        <taxon>Fungi</taxon>
        <taxon>Dikarya</taxon>
        <taxon>Ascomycota</taxon>
        <taxon>Pezizomycotina</taxon>
        <taxon>Dothideomycetes</taxon>
        <taxon>Pleosporomycetidae</taxon>
        <taxon>Pleosporales</taxon>
        <taxon>Pleosporineae</taxon>
        <taxon>Phaeosphaeriaceae</taxon>
        <taxon>Ophiobolus</taxon>
    </lineage>
</organism>
<reference evidence="1" key="1">
    <citation type="journal article" date="2020" name="Stud. Mycol.">
        <title>101 Dothideomycetes genomes: a test case for predicting lifestyles and emergence of pathogens.</title>
        <authorList>
            <person name="Haridas S."/>
            <person name="Albert R."/>
            <person name="Binder M."/>
            <person name="Bloem J."/>
            <person name="Labutti K."/>
            <person name="Salamov A."/>
            <person name="Andreopoulos B."/>
            <person name="Baker S."/>
            <person name="Barry K."/>
            <person name="Bills G."/>
            <person name="Bluhm B."/>
            <person name="Cannon C."/>
            <person name="Castanera R."/>
            <person name="Culley D."/>
            <person name="Daum C."/>
            <person name="Ezra D."/>
            <person name="Gonzalez J."/>
            <person name="Henrissat B."/>
            <person name="Kuo A."/>
            <person name="Liang C."/>
            <person name="Lipzen A."/>
            <person name="Lutzoni F."/>
            <person name="Magnuson J."/>
            <person name="Mondo S."/>
            <person name="Nolan M."/>
            <person name="Ohm R."/>
            <person name="Pangilinan J."/>
            <person name="Park H.-J."/>
            <person name="Ramirez L."/>
            <person name="Alfaro M."/>
            <person name="Sun H."/>
            <person name="Tritt A."/>
            <person name="Yoshinaga Y."/>
            <person name="Zwiers L.-H."/>
            <person name="Turgeon B."/>
            <person name="Goodwin S."/>
            <person name="Spatafora J."/>
            <person name="Crous P."/>
            <person name="Grigoriev I."/>
        </authorList>
    </citation>
    <scope>NUCLEOTIDE SEQUENCE</scope>
    <source>
        <strain evidence="1">CBS 113818</strain>
    </source>
</reference>
<sequence>MLTTIACLEQGLQRGIFHVFHSNVPRLSHSTGVVAICQSVSLIIARQCVQPVRGRIWTACHDEVTRERVCPSLSTNGFAGCKPGYRKLRCGPQAVVIQVYLLGRRCRRSLSASCERTSLHNAASDWLYRNCVRGCDKESVQRPLFLPYDRLCLARGGCGRTSMPHTILLLAWRCMYPKQGT</sequence>
<dbReference type="AlphaFoldDB" id="A0A6A7ANI8"/>
<keyword evidence="2" id="KW-1185">Reference proteome</keyword>
<dbReference type="Proteomes" id="UP000799424">
    <property type="component" value="Unassembled WGS sequence"/>
</dbReference>
<gene>
    <name evidence="1" type="ORF">CC86DRAFT_16770</name>
</gene>
<proteinExistence type="predicted"/>
<evidence type="ECO:0000313" key="2">
    <source>
        <dbReference type="Proteomes" id="UP000799424"/>
    </source>
</evidence>